<dbReference type="RefSeq" id="WP_082062567.1">
    <property type="nucleotide sequence ID" value="NZ_AP028459.1"/>
</dbReference>
<dbReference type="InterPro" id="IPR023631">
    <property type="entry name" value="Amidase_dom"/>
</dbReference>
<keyword evidence="4" id="KW-1185">Reference proteome</keyword>
<accession>A0ABC8AXT6</accession>
<dbReference type="EMBL" id="CP017839">
    <property type="protein sequence ID" value="APA99013.1"/>
    <property type="molecule type" value="Genomic_DNA"/>
</dbReference>
<reference evidence="2 5" key="3">
    <citation type="submission" date="2016-10" db="EMBL/GenBank/DDBJ databases">
        <title>Genome sequence of Nocardia seriolae strain EM150506, isolated from Anguila japonica.</title>
        <authorList>
            <person name="Han H.-J."/>
        </authorList>
    </citation>
    <scope>NUCLEOTIDE SEQUENCE [LARGE SCALE GENOMIC DNA]</scope>
    <source>
        <strain evidence="2 5">EM150506</strain>
    </source>
</reference>
<reference evidence="3 4" key="2">
    <citation type="journal article" date="2016" name="Genome Announc.">
        <title>Draft Genome Sequence of Erythromycin- and Oxytetracycline-Sensitive Nocardia seriolae Strain U-1 (NBRC 110359).</title>
        <authorList>
            <person name="Imajoh M."/>
            <person name="Sukeda M."/>
            <person name="Shimizu M."/>
            <person name="Yamane J."/>
            <person name="Ohnishi K."/>
            <person name="Oshima S."/>
        </authorList>
    </citation>
    <scope>NUCLEOTIDE SEQUENCE [LARGE SCALE GENOMIC DNA]</scope>
    <source>
        <strain evidence="3 4">U-1</strain>
    </source>
</reference>
<dbReference type="InterPro" id="IPR052739">
    <property type="entry name" value="FAAH2"/>
</dbReference>
<proteinExistence type="predicted"/>
<organism evidence="2 5">
    <name type="scientific">Nocardia seriolae</name>
    <dbReference type="NCBI Taxonomy" id="37332"/>
    <lineage>
        <taxon>Bacteria</taxon>
        <taxon>Bacillati</taxon>
        <taxon>Actinomycetota</taxon>
        <taxon>Actinomycetes</taxon>
        <taxon>Mycobacteriales</taxon>
        <taxon>Nocardiaceae</taxon>
        <taxon>Nocardia</taxon>
    </lineage>
</organism>
<dbReference type="GeneID" id="93374659"/>
<dbReference type="AlphaFoldDB" id="A0ABC8AXT6"/>
<dbReference type="SUPFAM" id="SSF75304">
    <property type="entry name" value="Amidase signature (AS) enzymes"/>
    <property type="match status" value="2"/>
</dbReference>
<dbReference type="Pfam" id="PF01425">
    <property type="entry name" value="Amidase"/>
    <property type="match status" value="1"/>
</dbReference>
<evidence type="ECO:0000313" key="2">
    <source>
        <dbReference type="EMBL" id="APA99013.1"/>
    </source>
</evidence>
<dbReference type="PANTHER" id="PTHR43372">
    <property type="entry name" value="FATTY-ACID AMIDE HYDROLASE"/>
    <property type="match status" value="1"/>
</dbReference>
<evidence type="ECO:0000313" key="5">
    <source>
        <dbReference type="Proteomes" id="UP000180166"/>
    </source>
</evidence>
<dbReference type="InterPro" id="IPR036928">
    <property type="entry name" value="AS_sf"/>
</dbReference>
<evidence type="ECO:0000313" key="4">
    <source>
        <dbReference type="Proteomes" id="UP000037179"/>
    </source>
</evidence>
<dbReference type="Proteomes" id="UP000180166">
    <property type="component" value="Chromosome"/>
</dbReference>
<reference evidence="4" key="1">
    <citation type="submission" date="2015-07" db="EMBL/GenBank/DDBJ databases">
        <title>Nocardia seriolae U-1 whole genome shotgun sequence.</title>
        <authorList>
            <person name="Imajoh M."/>
            <person name="Fukumoto Y."/>
            <person name="Sukeda M."/>
            <person name="Yamane J."/>
            <person name="Yamasaki K."/>
            <person name="Shimizu M."/>
            <person name="Ohnishi K."/>
            <person name="Oshima S."/>
        </authorList>
    </citation>
    <scope>NUCLEOTIDE SEQUENCE [LARGE SCALE GENOMIC DNA]</scope>
    <source>
        <strain evidence="4">U-1</strain>
    </source>
</reference>
<feature type="domain" description="Amidase" evidence="1">
    <location>
        <begin position="121"/>
        <end position="227"/>
    </location>
</feature>
<evidence type="ECO:0000259" key="1">
    <source>
        <dbReference type="Pfam" id="PF01425"/>
    </source>
</evidence>
<name>A0ABC8AXT6_9NOCA</name>
<dbReference type="KEGG" id="nsr:NS506_04967"/>
<dbReference type="Gene3D" id="3.90.1300.10">
    <property type="entry name" value="Amidase signature (AS) domain"/>
    <property type="match status" value="2"/>
</dbReference>
<protein>
    <submittedName>
        <fullName evidence="2">Amidase</fullName>
        <ecNumber evidence="2">3.5.1.4</ecNumber>
    </submittedName>
</protein>
<sequence>MEWGYLAAEELSTAMRAGDITSVELTQDAIARIERDDKTINAICVPDFDRARTATRTTAGAHLRRHSPLLPDLAEAADLYARLLVGNLIARMPADRYEQLRTAARNIEGATGFQAAWLRGAIQTQRQWSEATTARELHRHAWRQLFTEFDAVICPITPTPAFPHDHRDLTQRHIDIDGVAHPFGDQLAWAGVATMPGLPATAIPAGRSPEGLPVGVQIIGPMLEDRTPLRLAELLEATLGGFQVPE</sequence>
<dbReference type="EC" id="3.5.1.4" evidence="2"/>
<dbReference type="Proteomes" id="UP000037179">
    <property type="component" value="Unassembled WGS sequence"/>
</dbReference>
<evidence type="ECO:0000313" key="3">
    <source>
        <dbReference type="EMBL" id="GAP27830.1"/>
    </source>
</evidence>
<dbReference type="GO" id="GO:0004040">
    <property type="term" value="F:amidase activity"/>
    <property type="evidence" value="ECO:0007669"/>
    <property type="project" value="UniProtKB-EC"/>
</dbReference>
<dbReference type="PANTHER" id="PTHR43372:SF4">
    <property type="entry name" value="FATTY-ACID AMIDE HYDROLASE 2"/>
    <property type="match status" value="1"/>
</dbReference>
<keyword evidence="2" id="KW-0378">Hydrolase</keyword>
<gene>
    <name evidence="2" type="ORF">NS506_04967</name>
    <name evidence="3" type="ORF">NSK11_contig00023-0079</name>
</gene>
<dbReference type="EMBL" id="BBYQ01000023">
    <property type="protein sequence ID" value="GAP27830.1"/>
    <property type="molecule type" value="Genomic_DNA"/>
</dbReference>